<dbReference type="AlphaFoldDB" id="A5DWM9"/>
<gene>
    <name evidence="2" type="ORF">LELG_01765</name>
</gene>
<feature type="region of interest" description="Disordered" evidence="1">
    <location>
        <begin position="44"/>
        <end position="143"/>
    </location>
</feature>
<reference evidence="2 3" key="1">
    <citation type="journal article" date="2009" name="Nature">
        <title>Evolution of pathogenicity and sexual reproduction in eight Candida genomes.</title>
        <authorList>
            <person name="Butler G."/>
            <person name="Rasmussen M.D."/>
            <person name="Lin M.F."/>
            <person name="Santos M.A."/>
            <person name="Sakthikumar S."/>
            <person name="Munro C.A."/>
            <person name="Rheinbay E."/>
            <person name="Grabherr M."/>
            <person name="Forche A."/>
            <person name="Reedy J.L."/>
            <person name="Agrafioti I."/>
            <person name="Arnaud M.B."/>
            <person name="Bates S."/>
            <person name="Brown A.J."/>
            <person name="Brunke S."/>
            <person name="Costanzo M.C."/>
            <person name="Fitzpatrick D.A."/>
            <person name="de Groot P.W."/>
            <person name="Harris D."/>
            <person name="Hoyer L.L."/>
            <person name="Hube B."/>
            <person name="Klis F.M."/>
            <person name="Kodira C."/>
            <person name="Lennard N."/>
            <person name="Logue M.E."/>
            <person name="Martin R."/>
            <person name="Neiman A.M."/>
            <person name="Nikolaou E."/>
            <person name="Quail M.A."/>
            <person name="Quinn J."/>
            <person name="Santos M.C."/>
            <person name="Schmitzberger F.F."/>
            <person name="Sherlock G."/>
            <person name="Shah P."/>
            <person name="Silverstein K.A."/>
            <person name="Skrzypek M.S."/>
            <person name="Soll D."/>
            <person name="Staggs R."/>
            <person name="Stansfield I."/>
            <person name="Stumpf M.P."/>
            <person name="Sudbery P.E."/>
            <person name="Srikantha T."/>
            <person name="Zeng Q."/>
            <person name="Berman J."/>
            <person name="Berriman M."/>
            <person name="Heitman J."/>
            <person name="Gow N.A."/>
            <person name="Lorenz M.C."/>
            <person name="Birren B.W."/>
            <person name="Kellis M."/>
            <person name="Cuomo C.A."/>
        </authorList>
    </citation>
    <scope>NUCLEOTIDE SEQUENCE [LARGE SCALE GENOMIC DNA]</scope>
    <source>
        <strain evidence="3">ATCC 11503 / BCRC 21390 / CBS 2605 / JCM 1781 / NBRC 1676 / NRRL YB-4239</strain>
    </source>
</reference>
<accession>A5DWM9</accession>
<dbReference type="VEuPathDB" id="FungiDB:LELG_01765"/>
<feature type="compositionally biased region" description="Polar residues" evidence="1">
    <location>
        <begin position="55"/>
        <end position="67"/>
    </location>
</feature>
<feature type="compositionally biased region" description="Polar residues" evidence="1">
    <location>
        <begin position="286"/>
        <end position="306"/>
    </location>
</feature>
<feature type="compositionally biased region" description="Basic and acidic residues" evidence="1">
    <location>
        <begin position="230"/>
        <end position="239"/>
    </location>
</feature>
<protein>
    <submittedName>
        <fullName evidence="2">Uncharacterized protein</fullName>
    </submittedName>
</protein>
<dbReference type="GeneID" id="5234244"/>
<dbReference type="HOGENOM" id="CLU_756649_0_0_1"/>
<dbReference type="Proteomes" id="UP000001996">
    <property type="component" value="Unassembled WGS sequence"/>
</dbReference>
<evidence type="ECO:0000313" key="3">
    <source>
        <dbReference type="Proteomes" id="UP000001996"/>
    </source>
</evidence>
<organism evidence="2 3">
    <name type="scientific">Lodderomyces elongisporus (strain ATCC 11503 / CBS 2605 / JCM 1781 / NBRC 1676 / NRRL YB-4239)</name>
    <name type="common">Yeast</name>
    <name type="synonym">Saccharomyces elongisporus</name>
    <dbReference type="NCBI Taxonomy" id="379508"/>
    <lineage>
        <taxon>Eukaryota</taxon>
        <taxon>Fungi</taxon>
        <taxon>Dikarya</taxon>
        <taxon>Ascomycota</taxon>
        <taxon>Saccharomycotina</taxon>
        <taxon>Pichiomycetes</taxon>
        <taxon>Debaryomycetaceae</taxon>
        <taxon>Candida/Lodderomyces clade</taxon>
        <taxon>Lodderomyces</taxon>
    </lineage>
</organism>
<dbReference type="InParanoid" id="A5DWM9"/>
<feature type="compositionally biased region" description="Acidic residues" evidence="1">
    <location>
        <begin position="264"/>
        <end position="281"/>
    </location>
</feature>
<evidence type="ECO:0000256" key="1">
    <source>
        <dbReference type="SAM" id="MobiDB-lite"/>
    </source>
</evidence>
<evidence type="ECO:0000313" key="2">
    <source>
        <dbReference type="EMBL" id="EDK43587.1"/>
    </source>
</evidence>
<name>A5DWM9_LODEL</name>
<proteinExistence type="predicted"/>
<feature type="region of interest" description="Disordered" evidence="1">
    <location>
        <begin position="157"/>
        <end position="309"/>
    </location>
</feature>
<feature type="compositionally biased region" description="Low complexity" evidence="1">
    <location>
        <begin position="169"/>
        <end position="188"/>
    </location>
</feature>
<feature type="compositionally biased region" description="Basic and acidic residues" evidence="1">
    <location>
        <begin position="93"/>
        <end position="128"/>
    </location>
</feature>
<dbReference type="KEGG" id="lel:PVL30_001741"/>
<dbReference type="OrthoDB" id="20473at2759"/>
<keyword evidence="3" id="KW-1185">Reference proteome</keyword>
<sequence length="366" mass="42657">MATIEKPITRLNLRRQLKLKLQHQQEKQHRGHLQLQLQLQAQFGKLRHSKHHQDSTSSVPQSNNYTHRNLRTHRQLTPPSLEHHNHNQNYSNAHDHEHDHEHEQDQRQLKYDDTSDEDSRKLAYDIKRRTSPPATDLPSPTATEIDEHDLDHEFTEENFDGNKCQMSGSRSTATTETTTRQQQQQRSNTKIHRARSKSVSFVLPQELLTPKEEEDEEEIMTRQKRRKLDSHKISCKEENGKEEDLDNFSSDYPATPPESCSHEEEVEEEEEEAEENDNDNEENSKQLKTPNEINHTESQIDTNVQDDSIADKLAENTDYIALQSALGLIESQSKQIKQEMIQLSHLQKYLVTQESTLMKLDLSSQN</sequence>
<dbReference type="EMBL" id="CH981525">
    <property type="protein sequence ID" value="EDK43587.1"/>
    <property type="molecule type" value="Genomic_DNA"/>
</dbReference>